<dbReference type="AlphaFoldDB" id="A0AAU7U7G1"/>
<dbReference type="GO" id="GO:0005948">
    <property type="term" value="C:acetolactate synthase complex"/>
    <property type="evidence" value="ECO:0007669"/>
    <property type="project" value="TreeGrafter"/>
</dbReference>
<comment type="cofactor">
    <cofactor evidence="8">
        <name>thiamine diphosphate</name>
        <dbReference type="ChEBI" id="CHEBI:58937"/>
    </cofactor>
    <text evidence="8">Binds 1 thiamine pyrophosphate per subunit.</text>
</comment>
<protein>
    <recommendedName>
        <fullName evidence="4 8">Acetolactate synthase</fullName>
        <ecNumber evidence="4 8">2.2.1.6</ecNumber>
    </recommendedName>
</protein>
<dbReference type="Pfam" id="PF00205">
    <property type="entry name" value="TPP_enzyme_M"/>
    <property type="match status" value="1"/>
</dbReference>
<dbReference type="NCBIfam" id="TIGR00118">
    <property type="entry name" value="acolac_lg"/>
    <property type="match status" value="1"/>
</dbReference>
<comment type="cofactor">
    <cofactor evidence="8">
        <name>Mg(2+)</name>
        <dbReference type="ChEBI" id="CHEBI:18420"/>
    </cofactor>
    <text evidence="8">Binds 1 Mg(2+) ion per subunit.</text>
</comment>
<geneLocation type="plasmid" evidence="12">
    <name>pDson03</name>
</geneLocation>
<comment type="catalytic activity">
    <reaction evidence="8">
        <text>2 pyruvate + H(+) = (2S)-2-acetolactate + CO2</text>
        <dbReference type="Rhea" id="RHEA:25249"/>
        <dbReference type="ChEBI" id="CHEBI:15361"/>
        <dbReference type="ChEBI" id="CHEBI:15378"/>
        <dbReference type="ChEBI" id="CHEBI:16526"/>
        <dbReference type="ChEBI" id="CHEBI:58476"/>
        <dbReference type="EC" id="2.2.1.6"/>
    </reaction>
</comment>
<evidence type="ECO:0000256" key="4">
    <source>
        <dbReference type="ARBA" id="ARBA00013145"/>
    </source>
</evidence>
<evidence type="ECO:0000256" key="1">
    <source>
        <dbReference type="ARBA" id="ARBA00004974"/>
    </source>
</evidence>
<keyword evidence="8 12" id="KW-0808">Transferase</keyword>
<dbReference type="PANTHER" id="PTHR18968:SF13">
    <property type="entry name" value="ACETOLACTATE SYNTHASE CATALYTIC SUBUNIT, MITOCHONDRIAL"/>
    <property type="match status" value="1"/>
</dbReference>
<evidence type="ECO:0000256" key="2">
    <source>
        <dbReference type="ARBA" id="ARBA00005025"/>
    </source>
</evidence>
<dbReference type="InterPro" id="IPR012001">
    <property type="entry name" value="Thiamin_PyroP_enz_TPP-bd_dom"/>
</dbReference>
<dbReference type="GO" id="GO:0000287">
    <property type="term" value="F:magnesium ion binding"/>
    <property type="evidence" value="ECO:0007669"/>
    <property type="project" value="UniProtKB-UniRule"/>
</dbReference>
<dbReference type="CDD" id="cd07035">
    <property type="entry name" value="TPP_PYR_POX_like"/>
    <property type="match status" value="1"/>
</dbReference>
<gene>
    <name evidence="12" type="primary">ilvB</name>
    <name evidence="12" type="ORF">ABOD76_03655</name>
</gene>
<dbReference type="GO" id="GO:0003984">
    <property type="term" value="F:acetolactate synthase activity"/>
    <property type="evidence" value="ECO:0007669"/>
    <property type="project" value="UniProtKB-EC"/>
</dbReference>
<comment type="pathway">
    <text evidence="1 8">Amino-acid biosynthesis; L-isoleucine biosynthesis; L-isoleucine from 2-oxobutanoate: step 1/4.</text>
</comment>
<accession>A0AAU7U7G1</accession>
<dbReference type="InterPro" id="IPR029035">
    <property type="entry name" value="DHS-like_NAD/FAD-binding_dom"/>
</dbReference>
<dbReference type="GO" id="GO:0030976">
    <property type="term" value="F:thiamine pyrophosphate binding"/>
    <property type="evidence" value="ECO:0007669"/>
    <property type="project" value="UniProtKB-UniRule"/>
</dbReference>
<dbReference type="Gene3D" id="3.40.50.970">
    <property type="match status" value="2"/>
</dbReference>
<evidence type="ECO:0000256" key="3">
    <source>
        <dbReference type="ARBA" id="ARBA00007812"/>
    </source>
</evidence>
<feature type="domain" description="Thiamine pyrophosphate enzyme TPP-binding" evidence="10">
    <location>
        <begin position="396"/>
        <end position="544"/>
    </location>
</feature>
<dbReference type="KEGG" id="dsc:ABOD76_03655"/>
<dbReference type="EC" id="2.2.1.6" evidence="4 8"/>
<dbReference type="InterPro" id="IPR029061">
    <property type="entry name" value="THDP-binding"/>
</dbReference>
<dbReference type="Gene3D" id="3.40.50.1220">
    <property type="entry name" value="TPP-binding domain"/>
    <property type="match status" value="1"/>
</dbReference>
<dbReference type="FunFam" id="3.40.50.970:FF:000007">
    <property type="entry name" value="Acetolactate synthase"/>
    <property type="match status" value="1"/>
</dbReference>
<dbReference type="InterPro" id="IPR012846">
    <property type="entry name" value="Acetolactate_synth_lsu"/>
</dbReference>
<comment type="pathway">
    <text evidence="2 8">Amino-acid biosynthesis; L-valine biosynthesis; L-valine from pyruvate: step 1/4.</text>
</comment>
<evidence type="ECO:0000256" key="8">
    <source>
        <dbReference type="RuleBase" id="RU003591"/>
    </source>
</evidence>
<evidence type="ECO:0000256" key="6">
    <source>
        <dbReference type="ARBA" id="ARBA00023052"/>
    </source>
</evidence>
<evidence type="ECO:0000256" key="5">
    <source>
        <dbReference type="ARBA" id="ARBA00022605"/>
    </source>
</evidence>
<keyword evidence="7 8" id="KW-0100">Branched-chain amino acid biosynthesis</keyword>
<dbReference type="SUPFAM" id="SSF52467">
    <property type="entry name" value="DHS-like NAD/FAD-binding domain"/>
    <property type="match status" value="1"/>
</dbReference>
<dbReference type="InterPro" id="IPR012000">
    <property type="entry name" value="Thiamin_PyroP_enz_cen_dom"/>
</dbReference>
<keyword evidence="6 8" id="KW-0786">Thiamine pyrophosphate</keyword>
<dbReference type="GO" id="GO:0009097">
    <property type="term" value="P:isoleucine biosynthetic process"/>
    <property type="evidence" value="ECO:0007669"/>
    <property type="project" value="TreeGrafter"/>
</dbReference>
<dbReference type="InterPro" id="IPR011766">
    <property type="entry name" value="TPP_enzyme_TPP-bd"/>
</dbReference>
<evidence type="ECO:0000259" key="10">
    <source>
        <dbReference type="Pfam" id="PF02775"/>
    </source>
</evidence>
<feature type="domain" description="Thiamine pyrophosphate enzyme N-terminal TPP-binding" evidence="11">
    <location>
        <begin position="28"/>
        <end position="143"/>
    </location>
</feature>
<evidence type="ECO:0000259" key="9">
    <source>
        <dbReference type="Pfam" id="PF00205"/>
    </source>
</evidence>
<dbReference type="EMBL" id="CP158298">
    <property type="protein sequence ID" value="XBV84162.1"/>
    <property type="molecule type" value="Genomic_DNA"/>
</dbReference>
<comment type="similarity">
    <text evidence="3 8">Belongs to the TPP enzyme family.</text>
</comment>
<organism evidence="12">
    <name type="scientific">Deinococcus sonorensis KR-87</name>
    <dbReference type="NCBI Taxonomy" id="694439"/>
    <lineage>
        <taxon>Bacteria</taxon>
        <taxon>Thermotogati</taxon>
        <taxon>Deinococcota</taxon>
        <taxon>Deinococci</taxon>
        <taxon>Deinococcales</taxon>
        <taxon>Deinococcaceae</taxon>
        <taxon>Deinococcus</taxon>
    </lineage>
</organism>
<name>A0AAU7U7G1_9DEIO</name>
<dbReference type="Pfam" id="PF02775">
    <property type="entry name" value="TPP_enzyme_C"/>
    <property type="match status" value="1"/>
</dbReference>
<keyword evidence="8" id="KW-0479">Metal-binding</keyword>
<sequence>MPIRTSESLPNPQRLGSFFLEEDMTPTMTGAALLLHALRDHGITTLFGIPGAMNLPIYDALDRSGIRHILTRHEQGAVHAAEGFARSSGRIGTCLATSGPAATNLITGLGDALLDHLPLLALTGNVPTHLQGTRAFQELDIVSIARPVTKGAFQARTASQIPALVREAVRLAQSGKPGPVLIDLPHDVQLQQTPMGVHFQPEPQARVTSHPRSYRAVMDHLKAADRPVLLIGAGAQDATRVQPFVDTTGIPVVHTLQGIGILPAAHPQRVGMPGVYGSSRANQTLSQADLILGIGVRFDDRLTGKLALFAPQARIIHIDLDPLEFGRLLQPALSVQARAEEAFEALSALAEPLNLEAWWAQIRRFAEYIPPAQWSMTQVLQTLRTVLNPDDLIATDVGHHQMLAAHHCAPSRPRHWLTSGGLGTMGYALPAAAGAAIAHPNQRVICICGDGGFQMTHQELSTLTAHQLNVKVLVLDNGHLGMVRQYQDLFTPSGRQQVELASSNPDFARLALAYHIPAVTVRHGEQLRDVMQQWFTHPGPSLLHAIVPAEENIPVVPAGRQLTDWVVRAEPPTPACPTSAR</sequence>
<dbReference type="GO" id="GO:0009099">
    <property type="term" value="P:L-valine biosynthetic process"/>
    <property type="evidence" value="ECO:0007669"/>
    <property type="project" value="TreeGrafter"/>
</dbReference>
<keyword evidence="12" id="KW-0614">Plasmid</keyword>
<dbReference type="Pfam" id="PF02776">
    <property type="entry name" value="TPP_enzyme_N"/>
    <property type="match status" value="1"/>
</dbReference>
<dbReference type="SUPFAM" id="SSF52518">
    <property type="entry name" value="Thiamin diphosphate-binding fold (THDP-binding)"/>
    <property type="match status" value="2"/>
</dbReference>
<keyword evidence="8" id="KW-0460">Magnesium</keyword>
<keyword evidence="5 8" id="KW-0028">Amino-acid biosynthesis</keyword>
<feature type="domain" description="Thiamine pyrophosphate enzyme central" evidence="9">
    <location>
        <begin position="216"/>
        <end position="346"/>
    </location>
</feature>
<evidence type="ECO:0000256" key="7">
    <source>
        <dbReference type="ARBA" id="ARBA00023304"/>
    </source>
</evidence>
<evidence type="ECO:0000313" key="12">
    <source>
        <dbReference type="EMBL" id="XBV84162.1"/>
    </source>
</evidence>
<dbReference type="InterPro" id="IPR045229">
    <property type="entry name" value="TPP_enz"/>
</dbReference>
<proteinExistence type="inferred from homology"/>
<dbReference type="GO" id="GO:0050660">
    <property type="term" value="F:flavin adenine dinucleotide binding"/>
    <property type="evidence" value="ECO:0007669"/>
    <property type="project" value="InterPro"/>
</dbReference>
<dbReference type="PANTHER" id="PTHR18968">
    <property type="entry name" value="THIAMINE PYROPHOSPHATE ENZYMES"/>
    <property type="match status" value="1"/>
</dbReference>
<dbReference type="RefSeq" id="WP_350242200.1">
    <property type="nucleotide sequence ID" value="NZ_CP158298.1"/>
</dbReference>
<evidence type="ECO:0000259" key="11">
    <source>
        <dbReference type="Pfam" id="PF02776"/>
    </source>
</evidence>
<reference evidence="12" key="1">
    <citation type="submission" date="2024-06" db="EMBL/GenBank/DDBJ databases">
        <title>Draft Genome Sequence of Deinococcus sonorensis Type Strain KR-87, a Biofilm Producing Representative of the Genus Deinococcus.</title>
        <authorList>
            <person name="Boren L.S."/>
            <person name="Grosso R.A."/>
            <person name="Hugenberg-Cox A.N."/>
            <person name="Hill J.T.E."/>
            <person name="Albert C.M."/>
            <person name="Tuohy J.M."/>
        </authorList>
    </citation>
    <scope>NUCLEOTIDE SEQUENCE</scope>
    <source>
        <strain evidence="12">KR-87</strain>
        <plasmid evidence="12">pDson03</plasmid>
    </source>
</reference>